<dbReference type="CDD" id="cd01095">
    <property type="entry name" value="Nitrilotriacetate_monoxgenase"/>
    <property type="match status" value="1"/>
</dbReference>
<evidence type="ECO:0000256" key="7">
    <source>
        <dbReference type="SAM" id="MobiDB-lite"/>
    </source>
</evidence>
<evidence type="ECO:0000256" key="5">
    <source>
        <dbReference type="ARBA" id="ARBA00033748"/>
    </source>
</evidence>
<comment type="similarity">
    <text evidence="5">Belongs to the NtaA/SnaA/DszA monooxygenase family.</text>
</comment>
<feature type="compositionally biased region" description="Polar residues" evidence="7">
    <location>
        <begin position="454"/>
        <end position="470"/>
    </location>
</feature>
<evidence type="ECO:0000313" key="10">
    <source>
        <dbReference type="Proteomes" id="UP000230886"/>
    </source>
</evidence>
<dbReference type="GO" id="GO:0004497">
    <property type="term" value="F:monooxygenase activity"/>
    <property type="evidence" value="ECO:0007669"/>
    <property type="project" value="UniProtKB-KW"/>
</dbReference>
<comment type="caution">
    <text evidence="9">The sequence shown here is derived from an EMBL/GenBank/DDBJ whole genome shotgun (WGS) entry which is preliminary data.</text>
</comment>
<dbReference type="InterPro" id="IPR011251">
    <property type="entry name" value="Luciferase-like_dom"/>
</dbReference>
<keyword evidence="2 6" id="KW-0288">FMN</keyword>
<keyword evidence="1 6" id="KW-0285">Flavoprotein</keyword>
<feature type="binding site" evidence="6">
    <location>
        <position position="114"/>
    </location>
    <ligand>
        <name>FMN</name>
        <dbReference type="ChEBI" id="CHEBI:58210"/>
    </ligand>
</feature>
<protein>
    <recommendedName>
        <fullName evidence="8">Luciferase-like domain-containing protein</fullName>
    </recommendedName>
</protein>
<feature type="binding site" evidence="6">
    <location>
        <position position="239"/>
    </location>
    <ligand>
        <name>FMN</name>
        <dbReference type="ChEBI" id="CHEBI:58210"/>
    </ligand>
</feature>
<evidence type="ECO:0000313" key="9">
    <source>
        <dbReference type="EMBL" id="PCK26484.1"/>
    </source>
</evidence>
<keyword evidence="3" id="KW-0560">Oxidoreductase</keyword>
<evidence type="ECO:0000256" key="6">
    <source>
        <dbReference type="PIRSR" id="PIRSR000337-1"/>
    </source>
</evidence>
<evidence type="ECO:0000256" key="2">
    <source>
        <dbReference type="ARBA" id="ARBA00022643"/>
    </source>
</evidence>
<sequence>MIRAAATILTKQGERAMTERRPLVFGAILNGVGGAGGAEELWQHPEVPIDASSNYEWYISQAEELEAALFDFILITDGQHVHAKSPHHHLSRLEPITLLSAIAARTSRIGLVATVSTTYTTPWDIARRLASLDHISGGRAAWNIVTSYDPGTAKNFGRSEHSDYEDRYAKAHESVDVVRGLWDSYEDDAFASSKDADRFLNPSKLHALDHSGTYFDVAGPLNIARSPQGHPVLVQAGVSEAGRELNGRVADVAFSFATSVDWAVSFADDVRARAVSYGRDPEQIMFLPALGVVISDTNEEAEELHWQIIDRTPYERQFDRLQRQYPTIDLSGLDPEGRLPDFGISAVQASNDRLINHGRNERWTVRRIVRELQLNSARFWGSPTTVADQIQQWYEAGAADGFVLFVGDPEQFRRFAGEVVPELQRRGIYRAEYSGPTLRDQLGLPRPERLDRATPSQSKDFRQQIASLDT</sequence>
<dbReference type="NCBIfam" id="TIGR03860">
    <property type="entry name" value="FMN_nitrolo"/>
    <property type="match status" value="1"/>
</dbReference>
<dbReference type="InterPro" id="IPR051260">
    <property type="entry name" value="Diverse_substr_monoxygenases"/>
</dbReference>
<reference evidence="9 10" key="1">
    <citation type="submission" date="2017-07" db="EMBL/GenBank/DDBJ databases">
        <title>Draft sequence of Rhodococcus enclensis 23b-28.</title>
        <authorList>
            <person name="Besaury L."/>
            <person name="Sancelme M."/>
            <person name="Amato P."/>
            <person name="Lallement A."/>
            <person name="Delort A.-M."/>
        </authorList>
    </citation>
    <scope>NUCLEOTIDE SEQUENCE [LARGE SCALE GENOMIC DNA]</scope>
    <source>
        <strain evidence="9 10">23b-28</strain>
    </source>
</reference>
<dbReference type="PANTHER" id="PTHR30011">
    <property type="entry name" value="ALKANESULFONATE MONOOXYGENASE-RELATED"/>
    <property type="match status" value="1"/>
</dbReference>
<evidence type="ECO:0000256" key="1">
    <source>
        <dbReference type="ARBA" id="ARBA00022630"/>
    </source>
</evidence>
<name>A0A2A5JA63_RHOSG</name>
<feature type="domain" description="Luciferase-like" evidence="8">
    <location>
        <begin position="54"/>
        <end position="398"/>
    </location>
</feature>
<dbReference type="SUPFAM" id="SSF51679">
    <property type="entry name" value="Bacterial luciferase-like"/>
    <property type="match status" value="1"/>
</dbReference>
<dbReference type="Proteomes" id="UP000230886">
    <property type="component" value="Unassembled WGS sequence"/>
</dbReference>
<dbReference type="PANTHER" id="PTHR30011:SF16">
    <property type="entry name" value="C2H2 FINGER DOMAIN TRANSCRIPTION FACTOR (EUROFUNG)-RELATED"/>
    <property type="match status" value="1"/>
</dbReference>
<dbReference type="AlphaFoldDB" id="A0A2A5JA63"/>
<keyword evidence="4" id="KW-0503">Monooxygenase</keyword>
<feature type="binding site" evidence="6">
    <location>
        <position position="77"/>
    </location>
    <ligand>
        <name>FMN</name>
        <dbReference type="ChEBI" id="CHEBI:58210"/>
    </ligand>
</feature>
<feature type="binding site" evidence="6">
    <location>
        <position position="168"/>
    </location>
    <ligand>
        <name>FMN</name>
        <dbReference type="ChEBI" id="CHEBI:58210"/>
    </ligand>
</feature>
<evidence type="ECO:0000259" key="8">
    <source>
        <dbReference type="Pfam" id="PF00296"/>
    </source>
</evidence>
<evidence type="ECO:0000256" key="4">
    <source>
        <dbReference type="ARBA" id="ARBA00023033"/>
    </source>
</evidence>
<dbReference type="Pfam" id="PF00296">
    <property type="entry name" value="Bac_luciferase"/>
    <property type="match status" value="1"/>
</dbReference>
<gene>
    <name evidence="9" type="ORF">CHR55_16140</name>
</gene>
<organism evidence="9 10">
    <name type="scientific">Rhodococcus qingshengii</name>
    <dbReference type="NCBI Taxonomy" id="334542"/>
    <lineage>
        <taxon>Bacteria</taxon>
        <taxon>Bacillati</taxon>
        <taxon>Actinomycetota</taxon>
        <taxon>Actinomycetes</taxon>
        <taxon>Mycobacteriales</taxon>
        <taxon>Nocardiaceae</taxon>
        <taxon>Rhodococcus</taxon>
        <taxon>Rhodococcus erythropolis group</taxon>
    </lineage>
</organism>
<dbReference type="InterPro" id="IPR016215">
    <property type="entry name" value="NTA_MOA"/>
</dbReference>
<proteinExistence type="inferred from homology"/>
<dbReference type="InterPro" id="IPR036661">
    <property type="entry name" value="Luciferase-like_sf"/>
</dbReference>
<dbReference type="Gene3D" id="3.20.20.30">
    <property type="entry name" value="Luciferase-like domain"/>
    <property type="match status" value="1"/>
</dbReference>
<dbReference type="EMBL" id="NOVD01000009">
    <property type="protein sequence ID" value="PCK26484.1"/>
    <property type="molecule type" value="Genomic_DNA"/>
</dbReference>
<dbReference type="GO" id="GO:0016705">
    <property type="term" value="F:oxidoreductase activity, acting on paired donors, with incorporation or reduction of molecular oxygen"/>
    <property type="evidence" value="ECO:0007669"/>
    <property type="project" value="InterPro"/>
</dbReference>
<dbReference type="PIRSF" id="PIRSF000337">
    <property type="entry name" value="NTA_MOA"/>
    <property type="match status" value="1"/>
</dbReference>
<feature type="region of interest" description="Disordered" evidence="7">
    <location>
        <begin position="440"/>
        <end position="470"/>
    </location>
</feature>
<evidence type="ECO:0000256" key="3">
    <source>
        <dbReference type="ARBA" id="ARBA00023002"/>
    </source>
</evidence>
<accession>A0A2A5JA63</accession>